<dbReference type="Proteomes" id="UP000035760">
    <property type="component" value="Unassembled WGS sequence"/>
</dbReference>
<reference evidence="1" key="2">
    <citation type="submission" date="2014-03" db="EMBL/GenBank/DDBJ databases">
        <title>Candidatus Competibacter-lineage genomes retrieved from metagenomes reveal functional metabolic diversity.</title>
        <authorList>
            <person name="McIlroy S.J."/>
            <person name="Albertsen M."/>
            <person name="Andresen E.K."/>
            <person name="Saunders A.M."/>
            <person name="Kristiansen R."/>
            <person name="Stokholm-Bjerregaard M."/>
            <person name="Nielsen K.L."/>
            <person name="Nielsen P.H."/>
        </authorList>
    </citation>
    <scope>NUCLEOTIDE SEQUENCE</scope>
    <source>
        <strain evidence="1">Run_A_D11</strain>
    </source>
</reference>
<dbReference type="STRING" id="1400863.BN873_980055"/>
<dbReference type="OrthoDB" id="8434701at2"/>
<dbReference type="RefSeq" id="WP_048676680.1">
    <property type="nucleotide sequence ID" value="NZ_CBTJ020000111.1"/>
</dbReference>
<name>W6MBQ3_9GAMM</name>
<dbReference type="AlphaFoldDB" id="W6MBQ3"/>
<keyword evidence="2" id="KW-1185">Reference proteome</keyword>
<proteinExistence type="predicted"/>
<gene>
    <name evidence="1" type="ORF">BN873_980055</name>
</gene>
<sequence>MLRPAVYVKAYAKLSSWLWFNDDWNWTNTPIVMYLQNSGDRQTKANVVENAFWEKLTKANKGKSLRYLKTFNFDDYDYIPASIHRTFIGKACPWEIQETIQLGSSIGVINRDNVDKYCRDNIGVDCGGFVAAYWGEAVPHMAGPNPPMATGISPRSFWSDSKTWPDVIRRRRTDPTAIQPGDAAIFFEGVKGNNPDIMARKDSNGNWIKDSGSKAFHIGLVNDISASGTAITKLEIAESSGAPSIYGGNGVNVRTARVTSTGKSNSYVYAEVGQNERIYFLAPIPGAGPELPYGFSDE</sequence>
<organism evidence="1 2">
    <name type="scientific">Candidatus Competibacter denitrificans Run_A_D11</name>
    <dbReference type="NCBI Taxonomy" id="1400863"/>
    <lineage>
        <taxon>Bacteria</taxon>
        <taxon>Pseudomonadati</taxon>
        <taxon>Pseudomonadota</taxon>
        <taxon>Gammaproteobacteria</taxon>
        <taxon>Candidatus Competibacteraceae</taxon>
        <taxon>Candidatus Competibacter</taxon>
    </lineage>
</organism>
<evidence type="ECO:0000313" key="2">
    <source>
        <dbReference type="Proteomes" id="UP000035760"/>
    </source>
</evidence>
<reference evidence="1" key="1">
    <citation type="submission" date="2013-07" db="EMBL/GenBank/DDBJ databases">
        <authorList>
            <person name="McIlroy S."/>
        </authorList>
    </citation>
    <scope>NUCLEOTIDE SEQUENCE [LARGE SCALE GENOMIC DNA]</scope>
    <source>
        <strain evidence="1">Run_A_D11</strain>
    </source>
</reference>
<comment type="caution">
    <text evidence="1">The sequence shown here is derived from an EMBL/GenBank/DDBJ whole genome shotgun (WGS) entry which is preliminary data.</text>
</comment>
<evidence type="ECO:0000313" key="1">
    <source>
        <dbReference type="EMBL" id="CDI04454.1"/>
    </source>
</evidence>
<protein>
    <submittedName>
        <fullName evidence="1">Uncharacterized protein</fullName>
    </submittedName>
</protein>
<accession>W6MBQ3</accession>
<dbReference type="EMBL" id="CBTJ020000111">
    <property type="protein sequence ID" value="CDI04454.1"/>
    <property type="molecule type" value="Genomic_DNA"/>
</dbReference>